<name>A0A6L9UIL5_9HYPH</name>
<dbReference type="Proteomes" id="UP000483035">
    <property type="component" value="Unassembled WGS sequence"/>
</dbReference>
<feature type="domain" description="Secretin/TonB short N-terminal" evidence="17">
    <location>
        <begin position="74"/>
        <end position="125"/>
    </location>
</feature>
<evidence type="ECO:0000256" key="12">
    <source>
        <dbReference type="ARBA" id="ARBA00023170"/>
    </source>
</evidence>
<evidence type="ECO:0000313" key="18">
    <source>
        <dbReference type="EMBL" id="NEI73946.1"/>
    </source>
</evidence>
<keyword evidence="5" id="KW-0410">Iron transport</keyword>
<dbReference type="Gene3D" id="2.170.130.10">
    <property type="entry name" value="TonB-dependent receptor, plug domain"/>
    <property type="match status" value="1"/>
</dbReference>
<evidence type="ECO:0000256" key="5">
    <source>
        <dbReference type="ARBA" id="ARBA00022496"/>
    </source>
</evidence>
<keyword evidence="13 14" id="KW-0998">Cell outer membrane</keyword>
<dbReference type="PANTHER" id="PTHR32552">
    <property type="entry name" value="FERRICHROME IRON RECEPTOR-RELATED"/>
    <property type="match status" value="1"/>
</dbReference>
<evidence type="ECO:0000256" key="4">
    <source>
        <dbReference type="ARBA" id="ARBA00022452"/>
    </source>
</evidence>
<keyword evidence="12 18" id="KW-0675">Receptor</keyword>
<dbReference type="PROSITE" id="PS52016">
    <property type="entry name" value="TONB_DEPENDENT_REC_3"/>
    <property type="match status" value="1"/>
</dbReference>
<proteinExistence type="inferred from homology"/>
<keyword evidence="8" id="KW-0408">Iron</keyword>
<evidence type="ECO:0000256" key="8">
    <source>
        <dbReference type="ARBA" id="ARBA00023004"/>
    </source>
</evidence>
<feature type="signal peptide" evidence="16">
    <location>
        <begin position="1"/>
        <end position="41"/>
    </location>
</feature>
<evidence type="ECO:0000256" key="7">
    <source>
        <dbReference type="ARBA" id="ARBA00022729"/>
    </source>
</evidence>
<evidence type="ECO:0000256" key="3">
    <source>
        <dbReference type="ARBA" id="ARBA00022448"/>
    </source>
</evidence>
<evidence type="ECO:0000256" key="11">
    <source>
        <dbReference type="ARBA" id="ARBA00023136"/>
    </source>
</evidence>
<dbReference type="FunFam" id="2.40.170.20:FF:000005">
    <property type="entry name" value="TonB-dependent siderophore receptor"/>
    <property type="match status" value="1"/>
</dbReference>
<dbReference type="GO" id="GO:0038023">
    <property type="term" value="F:signaling receptor activity"/>
    <property type="evidence" value="ECO:0007669"/>
    <property type="project" value="InterPro"/>
</dbReference>
<evidence type="ECO:0000256" key="16">
    <source>
        <dbReference type="SAM" id="SignalP"/>
    </source>
</evidence>
<dbReference type="InterPro" id="IPR011662">
    <property type="entry name" value="Secretin/TonB_short_N"/>
</dbReference>
<dbReference type="Gene3D" id="3.55.50.30">
    <property type="match status" value="1"/>
</dbReference>
<dbReference type="NCBIfam" id="TIGR01783">
    <property type="entry name" value="TonB-siderophor"/>
    <property type="match status" value="1"/>
</dbReference>
<evidence type="ECO:0000256" key="2">
    <source>
        <dbReference type="ARBA" id="ARBA00009810"/>
    </source>
</evidence>
<dbReference type="InterPro" id="IPR037066">
    <property type="entry name" value="Plug_dom_sf"/>
</dbReference>
<reference evidence="18 19" key="1">
    <citation type="submission" date="2019-12" db="EMBL/GenBank/DDBJ databases">
        <title>Rhizobium genotypes associated with high levels of biological nitrogen fixation by grain legumes in a temperate-maritime cropping system.</title>
        <authorList>
            <person name="Maluk M."/>
            <person name="Francesc Ferrando Molina F."/>
            <person name="Lopez Del Egido L."/>
            <person name="Lafos M."/>
            <person name="Langarica-Fuentes A."/>
            <person name="Gebre Yohannes G."/>
            <person name="Young M.W."/>
            <person name="Martin P."/>
            <person name="Gantlett R."/>
            <person name="Kenicer G."/>
            <person name="Hawes C."/>
            <person name="Begg G.S."/>
            <person name="Quilliam R.S."/>
            <person name="Squire G.R."/>
            <person name="Poole P.S."/>
            <person name="Young P.W."/>
            <person name="Iannetta P.M."/>
            <person name="James E.K."/>
        </authorList>
    </citation>
    <scope>NUCLEOTIDE SEQUENCE [LARGE SCALE GENOMIC DNA]</scope>
    <source>
        <strain evidence="18 19">JHI1118</strain>
    </source>
</reference>
<gene>
    <name evidence="18" type="ORF">GR212_30775</name>
</gene>
<evidence type="ECO:0000256" key="15">
    <source>
        <dbReference type="RuleBase" id="RU003357"/>
    </source>
</evidence>
<dbReference type="InterPro" id="IPR012910">
    <property type="entry name" value="Plug_dom"/>
</dbReference>
<dbReference type="GO" id="GO:0009279">
    <property type="term" value="C:cell outer membrane"/>
    <property type="evidence" value="ECO:0007669"/>
    <property type="project" value="UniProtKB-SubCell"/>
</dbReference>
<dbReference type="GO" id="GO:0015344">
    <property type="term" value="F:siderophore uptake transmembrane transporter activity"/>
    <property type="evidence" value="ECO:0007669"/>
    <property type="project" value="TreeGrafter"/>
</dbReference>
<organism evidence="18 19">
    <name type="scientific">Rhizobium lusitanum</name>
    <dbReference type="NCBI Taxonomy" id="293958"/>
    <lineage>
        <taxon>Bacteria</taxon>
        <taxon>Pseudomonadati</taxon>
        <taxon>Pseudomonadota</taxon>
        <taxon>Alphaproteobacteria</taxon>
        <taxon>Hyphomicrobiales</taxon>
        <taxon>Rhizobiaceae</taxon>
        <taxon>Rhizobium/Agrobacterium group</taxon>
        <taxon>Rhizobium</taxon>
    </lineage>
</organism>
<evidence type="ECO:0000256" key="10">
    <source>
        <dbReference type="ARBA" id="ARBA00023077"/>
    </source>
</evidence>
<evidence type="ECO:0000259" key="17">
    <source>
        <dbReference type="SMART" id="SM00965"/>
    </source>
</evidence>
<dbReference type="InterPro" id="IPR000531">
    <property type="entry name" value="Beta-barrel_TonB"/>
</dbReference>
<keyword evidence="10 15" id="KW-0798">TonB box</keyword>
<feature type="chain" id="PRO_5026767588" evidence="16">
    <location>
        <begin position="42"/>
        <end position="821"/>
    </location>
</feature>
<keyword evidence="9" id="KW-0406">Ion transport</keyword>
<dbReference type="EMBL" id="WUEY01000023">
    <property type="protein sequence ID" value="NEI73946.1"/>
    <property type="molecule type" value="Genomic_DNA"/>
</dbReference>
<keyword evidence="6 14" id="KW-0812">Transmembrane</keyword>
<evidence type="ECO:0000313" key="19">
    <source>
        <dbReference type="Proteomes" id="UP000483035"/>
    </source>
</evidence>
<dbReference type="PANTHER" id="PTHR32552:SF68">
    <property type="entry name" value="FERRICHROME OUTER MEMBRANE TRANSPORTER_PHAGE RECEPTOR"/>
    <property type="match status" value="1"/>
</dbReference>
<evidence type="ECO:0000256" key="13">
    <source>
        <dbReference type="ARBA" id="ARBA00023237"/>
    </source>
</evidence>
<keyword evidence="11 14" id="KW-0472">Membrane</keyword>
<dbReference type="Pfam" id="PF00593">
    <property type="entry name" value="TonB_dep_Rec_b-barrel"/>
    <property type="match status" value="1"/>
</dbReference>
<dbReference type="InterPro" id="IPR039426">
    <property type="entry name" value="TonB-dep_rcpt-like"/>
</dbReference>
<dbReference type="Gene3D" id="2.40.170.20">
    <property type="entry name" value="TonB-dependent receptor, beta-barrel domain"/>
    <property type="match status" value="1"/>
</dbReference>
<dbReference type="CDD" id="cd01347">
    <property type="entry name" value="ligand_gated_channel"/>
    <property type="match status" value="1"/>
</dbReference>
<comment type="similarity">
    <text evidence="2 14 15">Belongs to the TonB-dependent receptor family.</text>
</comment>
<evidence type="ECO:0000256" key="1">
    <source>
        <dbReference type="ARBA" id="ARBA00004571"/>
    </source>
</evidence>
<evidence type="ECO:0000256" key="14">
    <source>
        <dbReference type="PROSITE-ProRule" id="PRU01360"/>
    </source>
</evidence>
<dbReference type="GO" id="GO:0015891">
    <property type="term" value="P:siderophore transport"/>
    <property type="evidence" value="ECO:0007669"/>
    <property type="project" value="InterPro"/>
</dbReference>
<comment type="subcellular location">
    <subcellularLocation>
        <location evidence="1 14">Cell outer membrane</location>
        <topology evidence="1 14">Multi-pass membrane protein</topology>
    </subcellularLocation>
</comment>
<comment type="caution">
    <text evidence="18">The sequence shown here is derived from an EMBL/GenBank/DDBJ whole genome shotgun (WGS) entry which is preliminary data.</text>
</comment>
<protein>
    <submittedName>
        <fullName evidence="18">TonB-dependent siderophore receptor</fullName>
    </submittedName>
</protein>
<dbReference type="SUPFAM" id="SSF56935">
    <property type="entry name" value="Porins"/>
    <property type="match status" value="1"/>
</dbReference>
<dbReference type="InterPro" id="IPR010105">
    <property type="entry name" value="TonB_sidphr_rcpt"/>
</dbReference>
<dbReference type="Pfam" id="PF07660">
    <property type="entry name" value="STN"/>
    <property type="match status" value="1"/>
</dbReference>
<dbReference type="InterPro" id="IPR036942">
    <property type="entry name" value="Beta-barrel_TonB_sf"/>
</dbReference>
<dbReference type="FunFam" id="2.170.130.10:FF:000001">
    <property type="entry name" value="Catecholate siderophore TonB-dependent receptor"/>
    <property type="match status" value="1"/>
</dbReference>
<keyword evidence="7 16" id="KW-0732">Signal</keyword>
<dbReference type="AlphaFoldDB" id="A0A6L9UIL5"/>
<keyword evidence="4 14" id="KW-1134">Transmembrane beta strand</keyword>
<sequence>MRIQRSGQRCGRRGPVSTRLIGSAAIAALLLATATTAPAMAQDSVGRSSRLAAYSIPAQPLGSALTTFADRAGLKLLFPSQLVTGRKSGGLSGNFSPEQALGRLLAGTGLTYRFTNASTVTIIAAGQSADAGGANGTTVLAPIVVQGSQGGTTGYVATRSAGGTKTDTPLIRTPASVSVVTKQQITDQNAQSVSQAMRYTAGVVAEQRGVNEDSLEYLYSRGFQTTTYLDGLQIPFTGFNIATRDSYLFDHVESIRGPASVLYGQTPPGGIINVVGKEPTETPEHEVFVQTGSYGRVQGGFDFSGPVADRDDLFYRLTATGLTTGTQTDFVDQKRIGIAPAFTWKPDEDTKLTVTGVYQRDPEAGTFNYVPAVGTVLPGLVHIPRSFNTGDPGFDEYEKEEASIGYSFEHRFNDVWQVKQNFRYLHNSQTIHHVGDGSDYDASGTALDRIAYNNFGTVDAITVDNQAIATFDTGALSHQMLFGFDFQNIQYDHHLYYGSTSGPDAPPLSIIDPVYYQYIPTPDFMLGTSNKQRTQQYGLYAQDQIEFGKATFVGSLRQDWANTHTVSYKDGSASDQDDHALTGRVGLIYNFDNGLAPYVSYSTSFQPLSGTTDTGSALQPTKGKQYEIGVKYQPVGSDSFVTASLFDLRQTNVKVSSSLYPGSVTQTGEVRSRGIELEAHAYLTDDLQAIASYTYTDIENTRATANIQGKRPAGIPANMASLWLSYDMPDNVAPGLKIMGGTRFVGGSFGNPTNTFSVPSTTLFDIGLQYDFEKQFPKAKGLTATLNVTNLFDKTYVTCTDMTYCTYGQGRLVLAGLRYKW</sequence>
<evidence type="ECO:0000256" key="9">
    <source>
        <dbReference type="ARBA" id="ARBA00023065"/>
    </source>
</evidence>
<dbReference type="SMART" id="SM00965">
    <property type="entry name" value="STN"/>
    <property type="match status" value="1"/>
</dbReference>
<evidence type="ECO:0000256" key="6">
    <source>
        <dbReference type="ARBA" id="ARBA00022692"/>
    </source>
</evidence>
<accession>A0A6L9UIL5</accession>
<dbReference type="Pfam" id="PF07715">
    <property type="entry name" value="Plug"/>
    <property type="match status" value="1"/>
</dbReference>
<keyword evidence="3 14" id="KW-0813">Transport</keyword>